<dbReference type="SUPFAM" id="SSF55920">
    <property type="entry name" value="Creatinase/aminopeptidase"/>
    <property type="match status" value="1"/>
</dbReference>
<dbReference type="InterPro" id="IPR036005">
    <property type="entry name" value="Creatinase/aminopeptidase-like"/>
</dbReference>
<dbReference type="Pfam" id="PF01321">
    <property type="entry name" value="Creatinase_N"/>
    <property type="match status" value="1"/>
</dbReference>
<protein>
    <submittedName>
        <fullName evidence="3">M24 family metallopeptidase</fullName>
    </submittedName>
</protein>
<dbReference type="InterPro" id="IPR029149">
    <property type="entry name" value="Creatin/AminoP/Spt16_N"/>
</dbReference>
<dbReference type="AlphaFoldDB" id="A0A857J646"/>
<evidence type="ECO:0000313" key="3">
    <source>
        <dbReference type="EMBL" id="QHI99464.1"/>
    </source>
</evidence>
<name>A0A857J646_9BURK</name>
<dbReference type="InterPro" id="IPR050659">
    <property type="entry name" value="Peptidase_M24B"/>
</dbReference>
<dbReference type="InterPro" id="IPR000994">
    <property type="entry name" value="Pept_M24"/>
</dbReference>
<dbReference type="Pfam" id="PF00557">
    <property type="entry name" value="Peptidase_M24"/>
    <property type="match status" value="1"/>
</dbReference>
<reference evidence="3 4" key="1">
    <citation type="submission" date="2020-01" db="EMBL/GenBank/DDBJ databases">
        <title>Genome sequencing of strain KACC 21265.</title>
        <authorList>
            <person name="Heo J."/>
            <person name="Kim S.-J."/>
            <person name="Kim J.-S."/>
            <person name="Hong S.-B."/>
            <person name="Kwon S.-W."/>
        </authorList>
    </citation>
    <scope>NUCLEOTIDE SEQUENCE [LARGE SCALE GENOMIC DNA]</scope>
    <source>
        <strain evidence="3 4">KACC 21265</strain>
    </source>
</reference>
<keyword evidence="4" id="KW-1185">Reference proteome</keyword>
<accession>A0A857J646</accession>
<sequence>MSTTPSIPASVVPGGESAFSRDEYAERVRRARLNLQQAGIDVMVVTGPENIFYLTGQQTPGYYTFQALVLPVEGDPVFVIRQLEYFNFISNTFISDAAIYTDGDEPVGFLVDVIQRKGWAGKRIAIDKRGWFLPIAVYEALQGKLGTIHDGAGLVEKLRAVKSPAEIAKLEKAASYTDAGLRAGQAAVKVGASENDFVAAMLQAAVAAGSEYFGMEPLVSCGPRSGIPHGTWRRRKIAQGEPAFLEMAASHDRYHAALMRSAWIGQPPQAAIDMEKVCQDALQAALDALKPGEPCEASHNACQAVIDRAGYTDAFKKRTGYSVGISFAPDWGEGSILSLYKGVTTPLQPGMAFHIPPALRIYGEFTVGVSETVVITETGYRVLGTVPREMLIL</sequence>
<dbReference type="Gene3D" id="3.90.230.10">
    <property type="entry name" value="Creatinase/methionine aminopeptidase superfamily"/>
    <property type="match status" value="1"/>
</dbReference>
<dbReference type="Proteomes" id="UP000464787">
    <property type="component" value="Chromosome"/>
</dbReference>
<evidence type="ECO:0000259" key="1">
    <source>
        <dbReference type="Pfam" id="PF00557"/>
    </source>
</evidence>
<organism evidence="3 4">
    <name type="scientific">Xylophilus rhododendri</name>
    <dbReference type="NCBI Taxonomy" id="2697032"/>
    <lineage>
        <taxon>Bacteria</taxon>
        <taxon>Pseudomonadati</taxon>
        <taxon>Pseudomonadota</taxon>
        <taxon>Betaproteobacteria</taxon>
        <taxon>Burkholderiales</taxon>
        <taxon>Xylophilus</taxon>
    </lineage>
</organism>
<proteinExistence type="predicted"/>
<dbReference type="EMBL" id="CP047650">
    <property type="protein sequence ID" value="QHI99464.1"/>
    <property type="molecule type" value="Genomic_DNA"/>
</dbReference>
<dbReference type="PANTHER" id="PTHR46112">
    <property type="entry name" value="AMINOPEPTIDASE"/>
    <property type="match status" value="1"/>
</dbReference>
<dbReference type="PANTHER" id="PTHR46112:SF2">
    <property type="entry name" value="XAA-PRO AMINOPEPTIDASE P-RELATED"/>
    <property type="match status" value="1"/>
</dbReference>
<dbReference type="RefSeq" id="WP_160553277.1">
    <property type="nucleotide sequence ID" value="NZ_CP047650.1"/>
</dbReference>
<dbReference type="InterPro" id="IPR000587">
    <property type="entry name" value="Creatinase_N"/>
</dbReference>
<dbReference type="CDD" id="cd01066">
    <property type="entry name" value="APP_MetAP"/>
    <property type="match status" value="1"/>
</dbReference>
<feature type="domain" description="Creatinase N-terminal" evidence="2">
    <location>
        <begin position="27"/>
        <end position="161"/>
    </location>
</feature>
<dbReference type="SUPFAM" id="SSF53092">
    <property type="entry name" value="Creatinase/prolidase N-terminal domain"/>
    <property type="match status" value="1"/>
</dbReference>
<gene>
    <name evidence="3" type="ORF">GT347_16655</name>
</gene>
<feature type="domain" description="Peptidase M24" evidence="1">
    <location>
        <begin position="169"/>
        <end position="377"/>
    </location>
</feature>
<evidence type="ECO:0000313" key="4">
    <source>
        <dbReference type="Proteomes" id="UP000464787"/>
    </source>
</evidence>
<dbReference type="Gene3D" id="3.40.350.10">
    <property type="entry name" value="Creatinase/prolidase N-terminal domain"/>
    <property type="match status" value="1"/>
</dbReference>
<dbReference type="KEGG" id="xyk:GT347_16655"/>
<evidence type="ECO:0000259" key="2">
    <source>
        <dbReference type="Pfam" id="PF01321"/>
    </source>
</evidence>